<evidence type="ECO:0000256" key="2">
    <source>
        <dbReference type="ARBA" id="ARBA00008020"/>
    </source>
</evidence>
<feature type="transmembrane region" description="Helical" evidence="7">
    <location>
        <begin position="772"/>
        <end position="794"/>
    </location>
</feature>
<evidence type="ECO:0000256" key="1">
    <source>
        <dbReference type="ARBA" id="ARBA00004651"/>
    </source>
</evidence>
<dbReference type="EMBL" id="FOMX01000016">
    <property type="protein sequence ID" value="SFE62298.1"/>
    <property type="molecule type" value="Genomic_DNA"/>
</dbReference>
<evidence type="ECO:0000313" key="10">
    <source>
        <dbReference type="Proteomes" id="UP000199400"/>
    </source>
</evidence>
<feature type="transmembrane region" description="Helical" evidence="7">
    <location>
        <begin position="387"/>
        <end position="415"/>
    </location>
</feature>
<feature type="transmembrane region" description="Helical" evidence="7">
    <location>
        <begin position="704"/>
        <end position="724"/>
    </location>
</feature>
<keyword evidence="4 7" id="KW-0812">Transmembrane</keyword>
<proteinExistence type="inferred from homology"/>
<name>A0A1I2C2B2_9BACT</name>
<reference evidence="10" key="1">
    <citation type="submission" date="2016-10" db="EMBL/GenBank/DDBJ databases">
        <authorList>
            <person name="Varghese N."/>
            <person name="Submissions S."/>
        </authorList>
    </citation>
    <scope>NUCLEOTIDE SEQUENCE [LARGE SCALE GENOMIC DNA]</scope>
    <source>
        <strain evidence="10">ATCC 25963</strain>
    </source>
</reference>
<evidence type="ECO:0000256" key="3">
    <source>
        <dbReference type="ARBA" id="ARBA00022475"/>
    </source>
</evidence>
<feature type="transmembrane region" description="Helical" evidence="7">
    <location>
        <begin position="800"/>
        <end position="826"/>
    </location>
</feature>
<dbReference type="Pfam" id="PF03176">
    <property type="entry name" value="MMPL"/>
    <property type="match status" value="2"/>
</dbReference>
<evidence type="ECO:0000313" key="9">
    <source>
        <dbReference type="EMBL" id="SFE62298.1"/>
    </source>
</evidence>
<dbReference type="GO" id="GO:0051082">
    <property type="term" value="F:unfolded protein binding"/>
    <property type="evidence" value="ECO:0007669"/>
    <property type="project" value="InterPro"/>
</dbReference>
<dbReference type="Gene3D" id="1.20.1640.10">
    <property type="entry name" value="Multidrug efflux transporter AcrB transmembrane domain"/>
    <property type="match status" value="2"/>
</dbReference>
<protein>
    <submittedName>
        <fullName evidence="9">MMPL family protein</fullName>
    </submittedName>
</protein>
<evidence type="ECO:0000256" key="7">
    <source>
        <dbReference type="SAM" id="Phobius"/>
    </source>
</evidence>
<dbReference type="GO" id="GO:0016887">
    <property type="term" value="F:ATP hydrolysis activity"/>
    <property type="evidence" value="ECO:0007669"/>
    <property type="project" value="InterPro"/>
</dbReference>
<keyword evidence="6 7" id="KW-0472">Membrane</keyword>
<dbReference type="InterPro" id="IPR000731">
    <property type="entry name" value="SSD"/>
</dbReference>
<accession>A0A1I2C2B2</accession>
<keyword evidence="5 7" id="KW-1133">Transmembrane helix</keyword>
<comment type="subcellular location">
    <subcellularLocation>
        <location evidence="1">Cell membrane</location>
        <topology evidence="1">Multi-pass membrane protein</topology>
    </subcellularLocation>
</comment>
<keyword evidence="3" id="KW-1003">Cell membrane</keyword>
<dbReference type="STRING" id="54.SAMN02745121_04915"/>
<dbReference type="SUPFAM" id="SSF82866">
    <property type="entry name" value="Multidrug efflux transporter AcrB transmembrane domain"/>
    <property type="match status" value="2"/>
</dbReference>
<feature type="transmembrane region" description="Helical" evidence="7">
    <location>
        <begin position="262"/>
        <end position="281"/>
    </location>
</feature>
<feature type="transmembrane region" description="Helical" evidence="7">
    <location>
        <begin position="730"/>
        <end position="751"/>
    </location>
</feature>
<gene>
    <name evidence="9" type="ORF">SAMN02745121_04915</name>
</gene>
<dbReference type="GO" id="GO:0005886">
    <property type="term" value="C:plasma membrane"/>
    <property type="evidence" value="ECO:0007669"/>
    <property type="project" value="UniProtKB-SubCell"/>
</dbReference>
<keyword evidence="10" id="KW-1185">Reference proteome</keyword>
<feature type="transmembrane region" description="Helical" evidence="7">
    <location>
        <begin position="357"/>
        <end position="381"/>
    </location>
</feature>
<dbReference type="PROSITE" id="PS00995">
    <property type="entry name" value="TCP1_3"/>
    <property type="match status" value="1"/>
</dbReference>
<comment type="similarity">
    <text evidence="2">Belongs to the TCP-1 chaperonin family.</text>
</comment>
<dbReference type="PANTHER" id="PTHR33406">
    <property type="entry name" value="MEMBRANE PROTEIN MJ1562-RELATED"/>
    <property type="match status" value="1"/>
</dbReference>
<feature type="domain" description="SSD" evidence="8">
    <location>
        <begin position="712"/>
        <end position="825"/>
    </location>
</feature>
<evidence type="ECO:0000256" key="5">
    <source>
        <dbReference type="ARBA" id="ARBA00022989"/>
    </source>
</evidence>
<sequence>MAPPVSEASHKRLRERWIAWVLAQHRLVLALALVLTVVSAYLASLLRVDSDLRSLLPEDHPVLASLDRIETSFGALGSVNVVIKEGSPEQRHALADAIAERAGKSPLVRDVEYRLRSDFFAEHALYYLSDAEMEALDEHFQAWTHYELCRAEPDVCLDEPDPEAPKALRSFIRSKQDAALARTSFKDYFERDEISALVLLIHPTQPSSDLDFAAAVSNQIRADVAEVMNQPGAPWSDSGIHYSVVGPYTIKAEERETIQRDMLRSGAFGVLGVVAILYLLFRSGRAVLTLLVPLVCGVTWSMAVTELVLGRLNAITSLISTVVVGMGIDAGIHFLVRVREEQGRGSDREAIARAFSNLIGPLLIASATTLGAFAVMASSVFPAFQEFGLIAGFGVALCLLAMLTVYPAVLCLVGVKRVGERQAGSPRPGLLTRVVLARPGLMLGLVAALTVGAAVMAPKAEFENSTRELQSARTRALYKPEVFLISKIFGKDIHAGVLVVSTLDQARAVLAQARKVQDDRVADGTGTVVAELLGAPDLLPDPAIDPAKRKEAIAAMTADIPERTWKRLEERAAGRGEDDDAGLSAEDARRLQNMLKAEPVTVERLPPAIRDKVYSQDGRFAVYAYPNFDAADISMGLKFMEETARYTAGVEGLQSDDALFVGETTVYALMYKLMQSEAPTVLAMALVLIAVIVVAQIRSLSRTLWTLAPLLLGMLWLVGLMAAAGVRFTLFNIPILPAILGIGVDNGVYLTDRIRHLRHEAGGIAHALGETGAAIGAATATTAMGFGAFCIADSGGLRGIGVLAVFGIGIAAVTAILVLPSVAAIATRRKR</sequence>
<dbReference type="AlphaFoldDB" id="A0A1I2C2B2"/>
<dbReference type="OrthoDB" id="49344at2"/>
<evidence type="ECO:0000256" key="4">
    <source>
        <dbReference type="ARBA" id="ARBA00022692"/>
    </source>
</evidence>
<feature type="transmembrane region" description="Helical" evidence="7">
    <location>
        <begin position="678"/>
        <end position="697"/>
    </location>
</feature>
<dbReference type="GO" id="GO:0006457">
    <property type="term" value="P:protein folding"/>
    <property type="evidence" value="ECO:0007669"/>
    <property type="project" value="InterPro"/>
</dbReference>
<evidence type="ECO:0000256" key="6">
    <source>
        <dbReference type="ARBA" id="ARBA00023136"/>
    </source>
</evidence>
<evidence type="ECO:0000259" key="8">
    <source>
        <dbReference type="PROSITE" id="PS50156"/>
    </source>
</evidence>
<feature type="transmembrane region" description="Helical" evidence="7">
    <location>
        <begin position="288"/>
        <end position="309"/>
    </location>
</feature>
<dbReference type="Proteomes" id="UP000199400">
    <property type="component" value="Unassembled WGS sequence"/>
</dbReference>
<feature type="domain" description="SSD" evidence="8">
    <location>
        <begin position="287"/>
        <end position="412"/>
    </location>
</feature>
<dbReference type="GO" id="GO:0005524">
    <property type="term" value="F:ATP binding"/>
    <property type="evidence" value="ECO:0007669"/>
    <property type="project" value="InterPro"/>
</dbReference>
<dbReference type="InterPro" id="IPR050545">
    <property type="entry name" value="Mycobact_MmpL"/>
</dbReference>
<feature type="transmembrane region" description="Helical" evidence="7">
    <location>
        <begin position="435"/>
        <end position="457"/>
    </location>
</feature>
<dbReference type="PANTHER" id="PTHR33406:SF13">
    <property type="entry name" value="MEMBRANE PROTEIN YDFJ"/>
    <property type="match status" value="1"/>
</dbReference>
<dbReference type="InterPro" id="IPR002194">
    <property type="entry name" value="Chaperonin_TCP-1_CS"/>
</dbReference>
<dbReference type="PROSITE" id="PS50156">
    <property type="entry name" value="SSD"/>
    <property type="match status" value="2"/>
</dbReference>
<feature type="transmembrane region" description="Helical" evidence="7">
    <location>
        <begin position="315"/>
        <end position="336"/>
    </location>
</feature>
<dbReference type="InterPro" id="IPR004869">
    <property type="entry name" value="MMPL_dom"/>
</dbReference>
<organism evidence="9 10">
    <name type="scientific">Nannocystis exedens</name>
    <dbReference type="NCBI Taxonomy" id="54"/>
    <lineage>
        <taxon>Bacteria</taxon>
        <taxon>Pseudomonadati</taxon>
        <taxon>Myxococcota</taxon>
        <taxon>Polyangia</taxon>
        <taxon>Nannocystales</taxon>
        <taxon>Nannocystaceae</taxon>
        <taxon>Nannocystis</taxon>
    </lineage>
</organism>